<evidence type="ECO:0000313" key="13">
    <source>
        <dbReference type="EMBL" id="MCS3950253.1"/>
    </source>
</evidence>
<dbReference type="GO" id="GO:0044781">
    <property type="term" value="P:bacterial-type flagellum organization"/>
    <property type="evidence" value="ECO:0007669"/>
    <property type="project" value="UniProtKB-KW"/>
</dbReference>
<dbReference type="InterPro" id="IPR018035">
    <property type="entry name" value="Flagellar_FliH/T3SS_HrpE"/>
</dbReference>
<feature type="compositionally biased region" description="Low complexity" evidence="10">
    <location>
        <begin position="305"/>
        <end position="319"/>
    </location>
</feature>
<comment type="subcellular location">
    <subcellularLocation>
        <location evidence="2">Cytoplasm</location>
    </subcellularLocation>
</comment>
<evidence type="ECO:0000256" key="9">
    <source>
        <dbReference type="ARBA" id="ARBA00023225"/>
    </source>
</evidence>
<dbReference type="RefSeq" id="WP_011405327.1">
    <property type="nucleotide sequence ID" value="NZ_CALTRY010000028.1"/>
</dbReference>
<dbReference type="PANTHER" id="PTHR34982">
    <property type="entry name" value="YOP PROTEINS TRANSLOCATION PROTEIN L"/>
    <property type="match status" value="1"/>
</dbReference>
<dbReference type="GO" id="GO:0071973">
    <property type="term" value="P:bacterial-type flagellum-dependent cell motility"/>
    <property type="evidence" value="ECO:0007669"/>
    <property type="project" value="InterPro"/>
</dbReference>
<keyword evidence="9" id="KW-1006">Bacterial flagellum protein export</keyword>
<comment type="function">
    <text evidence="1">Needed for flagellar regrowth and assembly.</text>
</comment>
<keyword evidence="13" id="KW-0969">Cilium</keyword>
<feature type="compositionally biased region" description="Polar residues" evidence="10">
    <location>
        <begin position="8"/>
        <end position="17"/>
    </location>
</feature>
<dbReference type="InterPro" id="IPR000563">
    <property type="entry name" value="Flag_FliH"/>
</dbReference>
<comment type="caution">
    <text evidence="13">The sequence shown here is derived from an EMBL/GenBank/DDBJ whole genome shotgun (WGS) entry which is preliminary data.</text>
</comment>
<evidence type="ECO:0000313" key="12">
    <source>
        <dbReference type="EMBL" id="MCS3710802.1"/>
    </source>
</evidence>
<evidence type="ECO:0000256" key="1">
    <source>
        <dbReference type="ARBA" id="ARBA00003041"/>
    </source>
</evidence>
<evidence type="ECO:0000256" key="2">
    <source>
        <dbReference type="ARBA" id="ARBA00004496"/>
    </source>
</evidence>
<keyword evidence="13" id="KW-0966">Cell projection</keyword>
<dbReference type="Proteomes" id="UP001155057">
    <property type="component" value="Unassembled WGS sequence"/>
</dbReference>
<name>A0A9X2Z2U8_9BACT</name>
<evidence type="ECO:0000256" key="5">
    <source>
        <dbReference type="ARBA" id="ARBA00022448"/>
    </source>
</evidence>
<keyword evidence="7" id="KW-1005">Bacterial flagellum biogenesis</keyword>
<dbReference type="AlphaFoldDB" id="A0A9X2Z2U8"/>
<feature type="compositionally biased region" description="Acidic residues" evidence="10">
    <location>
        <begin position="34"/>
        <end position="44"/>
    </location>
</feature>
<dbReference type="EMBL" id="JANUAE010000008">
    <property type="protein sequence ID" value="MCS3710802.1"/>
    <property type="molecule type" value="Genomic_DNA"/>
</dbReference>
<sequence length="319" mass="34575">MGRVIKNADTSEVTSVSLDEDVLAEGADRIPAEQVEETEGDDADPPPGDAAPQGRVLRAGEAGRSPEPVTVRPDEIATQDASGSDPAGPSGPDDTETDAPPADGADDDPDEQEPTRTDAEWRAHLEEKVEAARAEGYEEGHDDGYEAGYDDGYAEAEATLRAEFDDTRRQLSEDIARFEELWETYIDDAESEIIELTLDLAETIVDAPFTETMRQASEEAVIEAVTELAATPPVTIRLHPVDCQRVRESGLVTRLQENYEGLTLEPEPDFEEGDWSVSSPTGVVRRLRAEVLETLRGELRRATTDSDAAPDTAPDTAPA</sequence>
<keyword evidence="8" id="KW-0653">Protein transport</keyword>
<dbReference type="Pfam" id="PF02108">
    <property type="entry name" value="FliH"/>
    <property type="match status" value="1"/>
</dbReference>
<dbReference type="Proteomes" id="UP001155010">
    <property type="component" value="Unassembled WGS sequence"/>
</dbReference>
<keyword evidence="6" id="KW-0963">Cytoplasm</keyword>
<dbReference type="GO" id="GO:0009288">
    <property type="term" value="C:bacterial-type flagellum"/>
    <property type="evidence" value="ECO:0007669"/>
    <property type="project" value="InterPro"/>
</dbReference>
<gene>
    <name evidence="12" type="ORF">GGP61_002422</name>
    <name evidence="13" type="ORF">GGP83_000179</name>
</gene>
<feature type="domain" description="Flagellar assembly protein FliH/Type III secretion system HrpE" evidence="11">
    <location>
        <begin position="168"/>
        <end position="283"/>
    </location>
</feature>
<dbReference type="InterPro" id="IPR051472">
    <property type="entry name" value="T3SS_Stator/FliH"/>
</dbReference>
<evidence type="ECO:0000256" key="10">
    <source>
        <dbReference type="SAM" id="MobiDB-lite"/>
    </source>
</evidence>
<dbReference type="GO" id="GO:0015031">
    <property type="term" value="P:protein transport"/>
    <property type="evidence" value="ECO:0007669"/>
    <property type="project" value="UniProtKB-KW"/>
</dbReference>
<accession>A0A9X2Z2U8</accession>
<dbReference type="OMA" id="KEDAYHA"/>
<evidence type="ECO:0000313" key="14">
    <source>
        <dbReference type="Proteomes" id="UP001155010"/>
    </source>
</evidence>
<protein>
    <recommendedName>
        <fullName evidence="4">Flagellar assembly protein FliH</fullName>
    </recommendedName>
</protein>
<dbReference type="GO" id="GO:0005829">
    <property type="term" value="C:cytosol"/>
    <property type="evidence" value="ECO:0007669"/>
    <property type="project" value="TreeGrafter"/>
</dbReference>
<keyword evidence="13" id="KW-0282">Flagellum</keyword>
<dbReference type="PANTHER" id="PTHR34982:SF1">
    <property type="entry name" value="FLAGELLAR ASSEMBLY PROTEIN FLIH"/>
    <property type="match status" value="1"/>
</dbReference>
<dbReference type="PRINTS" id="PR01003">
    <property type="entry name" value="FLGFLIH"/>
</dbReference>
<comment type="similarity">
    <text evidence="3">Belongs to the FliH family.</text>
</comment>
<evidence type="ECO:0000256" key="4">
    <source>
        <dbReference type="ARBA" id="ARBA00016507"/>
    </source>
</evidence>
<organism evidence="13 14">
    <name type="scientific">Salinibacter ruber</name>
    <dbReference type="NCBI Taxonomy" id="146919"/>
    <lineage>
        <taxon>Bacteria</taxon>
        <taxon>Pseudomonadati</taxon>
        <taxon>Rhodothermota</taxon>
        <taxon>Rhodothermia</taxon>
        <taxon>Rhodothermales</taxon>
        <taxon>Salinibacteraceae</taxon>
        <taxon>Salinibacter</taxon>
    </lineage>
</organism>
<evidence type="ECO:0000256" key="3">
    <source>
        <dbReference type="ARBA" id="ARBA00006602"/>
    </source>
</evidence>
<evidence type="ECO:0000259" key="11">
    <source>
        <dbReference type="Pfam" id="PF02108"/>
    </source>
</evidence>
<reference evidence="13" key="1">
    <citation type="submission" date="2022-08" db="EMBL/GenBank/DDBJ databases">
        <title>Genomic Encyclopedia of Type Strains, Phase V (KMG-V): Genome sequencing to study the core and pangenomes of soil and plant-associated prokaryotes.</title>
        <authorList>
            <person name="Whitman W."/>
        </authorList>
    </citation>
    <scope>NUCLEOTIDE SEQUENCE</scope>
    <source>
        <strain evidence="13">SP2017</strain>
        <strain evidence="12">SP3049</strain>
    </source>
</reference>
<proteinExistence type="inferred from homology"/>
<evidence type="ECO:0000256" key="7">
    <source>
        <dbReference type="ARBA" id="ARBA00022795"/>
    </source>
</evidence>
<dbReference type="EMBL" id="JANUBB010000001">
    <property type="protein sequence ID" value="MCS3950253.1"/>
    <property type="molecule type" value="Genomic_DNA"/>
</dbReference>
<dbReference type="GO" id="GO:0003774">
    <property type="term" value="F:cytoskeletal motor activity"/>
    <property type="evidence" value="ECO:0007669"/>
    <property type="project" value="InterPro"/>
</dbReference>
<feature type="compositionally biased region" description="Basic and acidic residues" evidence="10">
    <location>
        <begin position="113"/>
        <end position="124"/>
    </location>
</feature>
<evidence type="ECO:0000256" key="6">
    <source>
        <dbReference type="ARBA" id="ARBA00022490"/>
    </source>
</evidence>
<feature type="region of interest" description="Disordered" evidence="10">
    <location>
        <begin position="1"/>
        <end position="124"/>
    </location>
</feature>
<feature type="region of interest" description="Disordered" evidence="10">
    <location>
        <begin position="298"/>
        <end position="319"/>
    </location>
</feature>
<keyword evidence="5" id="KW-0813">Transport</keyword>
<evidence type="ECO:0000256" key="8">
    <source>
        <dbReference type="ARBA" id="ARBA00022927"/>
    </source>
</evidence>